<sequence length="230" mass="25296">MTGARTVAAPQEYWERYYAEQFRFGLGTEDILAALVQVPPIHRWADLGCGSESLLWAIALRAERLVAVDADSQRLAILREFAAVERPRGIHRTALTLCGRTEPDAFVNRCRSLKATVVADCLTGAPLGDSILAATKVELVTQFGLLGLCSSEQHFLDCFAAVHQLLASDGWAAGANWVARDLAERVELTEPLYWQAAANAGISLLLLRRIPSADPEFPAVWTYLGRKRHP</sequence>
<evidence type="ECO:0000313" key="2">
    <source>
        <dbReference type="Proteomes" id="UP000323454"/>
    </source>
</evidence>
<dbReference type="Gene3D" id="3.40.50.150">
    <property type="entry name" value="Vaccinia Virus protein VP39"/>
    <property type="match status" value="1"/>
</dbReference>
<dbReference type="SUPFAM" id="SSF53335">
    <property type="entry name" value="S-adenosyl-L-methionine-dependent methyltransferases"/>
    <property type="match status" value="1"/>
</dbReference>
<name>A0A5B2WRR6_9PSEU</name>
<keyword evidence="1" id="KW-0808">Transferase</keyword>
<dbReference type="OrthoDB" id="3668614at2"/>
<reference evidence="1 2" key="1">
    <citation type="submission" date="2019-09" db="EMBL/GenBank/DDBJ databases">
        <title>Goodfellowia gen. nov., a new genus of the Pseudonocardineae related to Actinoalloteichus, containing Goodfellowia coeruleoviolacea gen. nov., comb. nov. gen. nov., comb. nov.</title>
        <authorList>
            <person name="Labeda D."/>
        </authorList>
    </citation>
    <scope>NUCLEOTIDE SEQUENCE [LARGE SCALE GENOMIC DNA]</scope>
    <source>
        <strain evidence="1 2">AN110305</strain>
    </source>
</reference>
<keyword evidence="2" id="KW-1185">Reference proteome</keyword>
<organism evidence="1 2">
    <name type="scientific">Solihabitans fulvus</name>
    <dbReference type="NCBI Taxonomy" id="1892852"/>
    <lineage>
        <taxon>Bacteria</taxon>
        <taxon>Bacillati</taxon>
        <taxon>Actinomycetota</taxon>
        <taxon>Actinomycetes</taxon>
        <taxon>Pseudonocardiales</taxon>
        <taxon>Pseudonocardiaceae</taxon>
        <taxon>Solihabitans</taxon>
    </lineage>
</organism>
<dbReference type="RefSeq" id="WP_149854112.1">
    <property type="nucleotide sequence ID" value="NZ_VUOB01000073.1"/>
</dbReference>
<dbReference type="GO" id="GO:0032259">
    <property type="term" value="P:methylation"/>
    <property type="evidence" value="ECO:0007669"/>
    <property type="project" value="UniProtKB-KW"/>
</dbReference>
<gene>
    <name evidence="1" type="ORF">F0L68_34610</name>
</gene>
<reference evidence="1 2" key="2">
    <citation type="submission" date="2019-09" db="EMBL/GenBank/DDBJ databases">
        <authorList>
            <person name="Jin C."/>
        </authorList>
    </citation>
    <scope>NUCLEOTIDE SEQUENCE [LARGE SCALE GENOMIC DNA]</scope>
    <source>
        <strain evidence="1 2">AN110305</strain>
    </source>
</reference>
<evidence type="ECO:0000313" key="1">
    <source>
        <dbReference type="EMBL" id="KAA2252657.1"/>
    </source>
</evidence>
<dbReference type="EMBL" id="VUOB01000073">
    <property type="protein sequence ID" value="KAA2252657.1"/>
    <property type="molecule type" value="Genomic_DNA"/>
</dbReference>
<keyword evidence="1" id="KW-0489">Methyltransferase</keyword>
<protein>
    <submittedName>
        <fullName evidence="1">Class I SAM-dependent methyltransferase</fullName>
    </submittedName>
</protein>
<dbReference type="GO" id="GO:0008168">
    <property type="term" value="F:methyltransferase activity"/>
    <property type="evidence" value="ECO:0007669"/>
    <property type="project" value="UniProtKB-KW"/>
</dbReference>
<proteinExistence type="predicted"/>
<dbReference type="AlphaFoldDB" id="A0A5B2WRR6"/>
<dbReference type="Proteomes" id="UP000323454">
    <property type="component" value="Unassembled WGS sequence"/>
</dbReference>
<accession>A0A5B2WRR6</accession>
<comment type="caution">
    <text evidence="1">The sequence shown here is derived from an EMBL/GenBank/DDBJ whole genome shotgun (WGS) entry which is preliminary data.</text>
</comment>
<dbReference type="InterPro" id="IPR029063">
    <property type="entry name" value="SAM-dependent_MTases_sf"/>
</dbReference>